<reference evidence="2 3" key="1">
    <citation type="submission" date="2006-02" db="EMBL/GenBank/DDBJ databases">
        <authorList>
            <person name="Pinhassi J."/>
            <person name="Pedros-Alio C."/>
            <person name="Ferriera S."/>
            <person name="Johnson J."/>
            <person name="Kravitz S."/>
            <person name="Halpern A."/>
            <person name="Remington K."/>
            <person name="Beeson K."/>
            <person name="Tran B."/>
            <person name="Rogers Y.-H."/>
            <person name="Friedman R."/>
            <person name="Venter J.C."/>
        </authorList>
    </citation>
    <scope>NUCLEOTIDE SEQUENCE [LARGE SCALE GENOMIC DNA]</scope>
    <source>
        <strain evidence="2 3">MED297</strain>
    </source>
</reference>
<feature type="transmembrane region" description="Helical" evidence="1">
    <location>
        <begin position="20"/>
        <end position="42"/>
    </location>
</feature>
<evidence type="ECO:0000256" key="1">
    <source>
        <dbReference type="SAM" id="Phobius"/>
    </source>
</evidence>
<dbReference type="EMBL" id="AAOE01000002">
    <property type="protein sequence ID" value="EAR10800.1"/>
    <property type="molecule type" value="Genomic_DNA"/>
</dbReference>
<dbReference type="Proteomes" id="UP000005953">
    <property type="component" value="Unassembled WGS sequence"/>
</dbReference>
<evidence type="ECO:0000313" key="2">
    <source>
        <dbReference type="EMBL" id="EAR10800.1"/>
    </source>
</evidence>
<keyword evidence="1" id="KW-0472">Membrane</keyword>
<dbReference type="HOGENOM" id="CLU_801368_0_0_6"/>
<comment type="caution">
    <text evidence="2">The sequence shown here is derived from an EMBL/GenBank/DDBJ whole genome shotgun (WGS) entry which is preliminary data.</text>
</comment>
<sequence length="346" mass="38714">MVGWTDWLLFIDRKESDLNTSVKAAMGLTLVPVLVLAALVWLRGNLHPEEAPTSRLPTDPAADVISDLTASNTPTPKFSVDRVQPASSAGDAVTVTPPSDLLRWYSNQPTPEVMSLFFEPDEQRLQIYVEKANEDIEGFLALVASVQTDDPYLGVAVWDALSVRDYDRLLPYLTVSETLADVAFNKGLHRNNPSAFDAAYKYWQTQSPSEIPKGVLLSAMEFGKEGSFEVARSFVVEREHPLEVFEMLAIYDQPDLASLARSVWQTAASDFGSVDSFDRAILAAQYAGSRDALLEISNLITHFPLAESEFYRMKLSFIRVPDLDELHDKVLMLEYVAEERAWELME</sequence>
<dbReference type="AlphaFoldDB" id="A4BA44"/>
<proteinExistence type="predicted"/>
<protein>
    <submittedName>
        <fullName evidence="2">Uncharacterized protein</fullName>
    </submittedName>
</protein>
<evidence type="ECO:0000313" key="3">
    <source>
        <dbReference type="Proteomes" id="UP000005953"/>
    </source>
</evidence>
<name>A4BA44_9GAMM</name>
<organism evidence="2 3">
    <name type="scientific">Reinekea blandensis MED297</name>
    <dbReference type="NCBI Taxonomy" id="314283"/>
    <lineage>
        <taxon>Bacteria</taxon>
        <taxon>Pseudomonadati</taxon>
        <taxon>Pseudomonadota</taxon>
        <taxon>Gammaproteobacteria</taxon>
        <taxon>Oceanospirillales</taxon>
        <taxon>Saccharospirillaceae</taxon>
        <taxon>Reinekea</taxon>
    </lineage>
</organism>
<accession>A4BA44</accession>
<keyword evidence="1" id="KW-0812">Transmembrane</keyword>
<gene>
    <name evidence="2" type="ORF">MED297_09831</name>
</gene>
<keyword evidence="3" id="KW-1185">Reference proteome</keyword>
<keyword evidence="1" id="KW-1133">Transmembrane helix</keyword>